<evidence type="ECO:0000313" key="2">
    <source>
        <dbReference type="Proteomes" id="UP000010523"/>
    </source>
</evidence>
<name>I3E1C3_BACMT</name>
<proteinExistence type="predicted"/>
<dbReference type="AlphaFoldDB" id="I3E1C3"/>
<comment type="caution">
    <text evidence="1">The sequence shown here is derived from an EMBL/GenBank/DDBJ whole genome shotgun (WGS) entry which is preliminary data.</text>
</comment>
<keyword evidence="2" id="KW-1185">Reference proteome</keyword>
<organism evidence="1 2">
    <name type="scientific">Bacillus methanolicus PB1</name>
    <dbReference type="NCBI Taxonomy" id="997296"/>
    <lineage>
        <taxon>Bacteria</taxon>
        <taxon>Bacillati</taxon>
        <taxon>Bacillota</taxon>
        <taxon>Bacilli</taxon>
        <taxon>Bacillales</taxon>
        <taxon>Bacillaceae</taxon>
        <taxon>Bacillus</taxon>
    </lineage>
</organism>
<protein>
    <submittedName>
        <fullName evidence="1">Uncharacterized protein</fullName>
    </submittedName>
</protein>
<dbReference type="RefSeq" id="WP_003351734.1">
    <property type="nucleotide sequence ID" value="NZ_AFEU01000002.1"/>
</dbReference>
<dbReference type="OrthoDB" id="1705903at2"/>
<accession>I3E1C3</accession>
<dbReference type="EMBL" id="AFEU01000002">
    <property type="protein sequence ID" value="EIJ80294.1"/>
    <property type="molecule type" value="Genomic_DNA"/>
</dbReference>
<dbReference type="PATRIC" id="fig|997296.3.peg.1706"/>
<evidence type="ECO:0000313" key="1">
    <source>
        <dbReference type="EMBL" id="EIJ80294.1"/>
    </source>
</evidence>
<sequence>MQLLNKVMLVLNEEILTIYDPISSFYEPSIYIGIDIEDETKIEKANKIFQKMNYNYGINKKKT</sequence>
<dbReference type="Proteomes" id="UP000010523">
    <property type="component" value="Unassembled WGS sequence"/>
</dbReference>
<gene>
    <name evidence="1" type="ORF">PB1_08032</name>
</gene>
<reference evidence="1 2" key="1">
    <citation type="journal article" date="2012" name="Appl. Environ. Microbiol.">
        <title>Genome Sequence of Thermotolerant Bacillus methanolicus: Features and Regulation Related to Methylotrophy and Production of L-Lysine and L-Glutamate from Methanol.</title>
        <authorList>
            <person name="Heggeset T.M."/>
            <person name="Krog A."/>
            <person name="Balzer S."/>
            <person name="Wentzel A."/>
            <person name="Ellingsen T.E."/>
            <person name="Brautaset T."/>
        </authorList>
    </citation>
    <scope>NUCLEOTIDE SEQUENCE [LARGE SCALE GENOMIC DNA]</scope>
    <source>
        <strain evidence="1 2">PB1</strain>
    </source>
</reference>